<evidence type="ECO:0000313" key="12">
    <source>
        <dbReference type="Proteomes" id="UP000562984"/>
    </source>
</evidence>
<evidence type="ECO:0000256" key="1">
    <source>
        <dbReference type="ARBA" id="ARBA00004651"/>
    </source>
</evidence>
<feature type="transmembrane region" description="Helical" evidence="9">
    <location>
        <begin position="153"/>
        <end position="175"/>
    </location>
</feature>
<dbReference type="Gene3D" id="1.20.1720.10">
    <property type="entry name" value="Multidrug resistance protein D"/>
    <property type="match status" value="1"/>
</dbReference>
<gene>
    <name evidence="11" type="ORF">HKD39_11450</name>
</gene>
<keyword evidence="5 9" id="KW-0812">Transmembrane</keyword>
<feature type="transmembrane region" description="Helical" evidence="9">
    <location>
        <begin position="214"/>
        <end position="231"/>
    </location>
</feature>
<feature type="transmembrane region" description="Helical" evidence="9">
    <location>
        <begin position="481"/>
        <end position="499"/>
    </location>
</feature>
<evidence type="ECO:0000256" key="3">
    <source>
        <dbReference type="ARBA" id="ARBA00022448"/>
    </source>
</evidence>
<feature type="transmembrane region" description="Helical" evidence="9">
    <location>
        <begin position="374"/>
        <end position="392"/>
    </location>
</feature>
<feature type="transmembrane region" description="Helical" evidence="9">
    <location>
        <begin position="93"/>
        <end position="111"/>
    </location>
</feature>
<organism evidence="11 12">
    <name type="scientific">Nakamurella aerolata</name>
    <dbReference type="NCBI Taxonomy" id="1656892"/>
    <lineage>
        <taxon>Bacteria</taxon>
        <taxon>Bacillati</taxon>
        <taxon>Actinomycetota</taxon>
        <taxon>Actinomycetes</taxon>
        <taxon>Nakamurellales</taxon>
        <taxon>Nakamurellaceae</taxon>
        <taxon>Nakamurella</taxon>
    </lineage>
</organism>
<dbReference type="PROSITE" id="PS50850">
    <property type="entry name" value="MFS"/>
    <property type="match status" value="1"/>
</dbReference>
<dbReference type="InterPro" id="IPR004638">
    <property type="entry name" value="EmrB-like"/>
</dbReference>
<evidence type="ECO:0000259" key="10">
    <source>
        <dbReference type="PROSITE" id="PS50850"/>
    </source>
</evidence>
<dbReference type="Gene3D" id="1.20.1250.20">
    <property type="entry name" value="MFS general substrate transporter like domains"/>
    <property type="match status" value="1"/>
</dbReference>
<feature type="region of interest" description="Disordered" evidence="8">
    <location>
        <begin position="443"/>
        <end position="466"/>
    </location>
</feature>
<evidence type="ECO:0000256" key="8">
    <source>
        <dbReference type="SAM" id="MobiDB-lite"/>
    </source>
</evidence>
<comment type="subcellular location">
    <subcellularLocation>
        <location evidence="1">Cell membrane</location>
        <topology evidence="1">Multi-pass membrane protein</topology>
    </subcellularLocation>
</comment>
<comment type="caution">
    <text evidence="11">The sequence shown here is derived from an EMBL/GenBank/DDBJ whole genome shotgun (WGS) entry which is preliminary data.</text>
</comment>
<evidence type="ECO:0000256" key="5">
    <source>
        <dbReference type="ARBA" id="ARBA00022692"/>
    </source>
</evidence>
<feature type="transmembrane region" description="Helical" evidence="9">
    <location>
        <begin position="243"/>
        <end position="263"/>
    </location>
</feature>
<evidence type="ECO:0000256" key="4">
    <source>
        <dbReference type="ARBA" id="ARBA00022475"/>
    </source>
</evidence>
<evidence type="ECO:0000256" key="9">
    <source>
        <dbReference type="SAM" id="Phobius"/>
    </source>
</evidence>
<feature type="transmembrane region" description="Helical" evidence="9">
    <location>
        <begin position="345"/>
        <end position="362"/>
    </location>
</feature>
<feature type="transmembrane region" description="Helical" evidence="9">
    <location>
        <begin position="182"/>
        <end position="202"/>
    </location>
</feature>
<dbReference type="AlphaFoldDB" id="A0A849A8I4"/>
<feature type="transmembrane region" description="Helical" evidence="9">
    <location>
        <begin position="61"/>
        <end position="81"/>
    </location>
</feature>
<dbReference type="GO" id="GO:0022857">
    <property type="term" value="F:transmembrane transporter activity"/>
    <property type="evidence" value="ECO:0007669"/>
    <property type="project" value="InterPro"/>
</dbReference>
<dbReference type="Pfam" id="PF07690">
    <property type="entry name" value="MFS_1"/>
    <property type="match status" value="1"/>
</dbReference>
<dbReference type="GO" id="GO:0005886">
    <property type="term" value="C:plasma membrane"/>
    <property type="evidence" value="ECO:0007669"/>
    <property type="project" value="UniProtKB-SubCell"/>
</dbReference>
<keyword evidence="6 9" id="KW-1133">Transmembrane helix</keyword>
<feature type="compositionally biased region" description="Low complexity" evidence="8">
    <location>
        <begin position="522"/>
        <end position="533"/>
    </location>
</feature>
<feature type="domain" description="Major facilitator superfamily (MFS) profile" evidence="10">
    <location>
        <begin position="28"/>
        <end position="503"/>
    </location>
</feature>
<feature type="region of interest" description="Disordered" evidence="8">
    <location>
        <begin position="504"/>
        <end position="581"/>
    </location>
</feature>
<comment type="similarity">
    <text evidence="2">Belongs to the major facilitator superfamily. EmrB family.</text>
</comment>
<evidence type="ECO:0000313" key="11">
    <source>
        <dbReference type="EMBL" id="NNG36317.1"/>
    </source>
</evidence>
<evidence type="ECO:0000256" key="6">
    <source>
        <dbReference type="ARBA" id="ARBA00022989"/>
    </source>
</evidence>
<dbReference type="PANTHER" id="PTHR42718">
    <property type="entry name" value="MAJOR FACILITATOR SUPERFAMILY MULTIDRUG TRANSPORTER MFSC"/>
    <property type="match status" value="1"/>
</dbReference>
<proteinExistence type="inferred from homology"/>
<keyword evidence="12" id="KW-1185">Reference proteome</keyword>
<dbReference type="CDD" id="cd17321">
    <property type="entry name" value="MFS_MMR_MDR_like"/>
    <property type="match status" value="1"/>
</dbReference>
<reference evidence="11 12" key="1">
    <citation type="submission" date="2020-05" db="EMBL/GenBank/DDBJ databases">
        <title>Nakamurella sp. DB0629 isolated from air conditioner.</title>
        <authorList>
            <person name="Kim D.H."/>
            <person name="Kim D.-U."/>
        </authorList>
    </citation>
    <scope>NUCLEOTIDE SEQUENCE [LARGE SCALE GENOMIC DNA]</scope>
    <source>
        <strain evidence="11 12">DB0629</strain>
    </source>
</reference>
<dbReference type="EMBL" id="JABEND010000006">
    <property type="protein sequence ID" value="NNG36317.1"/>
    <property type="molecule type" value="Genomic_DNA"/>
</dbReference>
<dbReference type="RefSeq" id="WP_171200021.1">
    <property type="nucleotide sequence ID" value="NZ_JABEND010000006.1"/>
</dbReference>
<evidence type="ECO:0000256" key="2">
    <source>
        <dbReference type="ARBA" id="ARBA00008537"/>
    </source>
</evidence>
<keyword evidence="3" id="KW-0813">Transport</keyword>
<feature type="compositionally biased region" description="Basic and acidic residues" evidence="8">
    <location>
        <begin position="540"/>
        <end position="565"/>
    </location>
</feature>
<dbReference type="InterPro" id="IPR036259">
    <property type="entry name" value="MFS_trans_sf"/>
</dbReference>
<feature type="transmembrane region" description="Helical" evidence="9">
    <location>
        <begin position="283"/>
        <end position="304"/>
    </location>
</feature>
<dbReference type="NCBIfam" id="TIGR00711">
    <property type="entry name" value="efflux_EmrB"/>
    <property type="match status" value="1"/>
</dbReference>
<evidence type="ECO:0000256" key="7">
    <source>
        <dbReference type="ARBA" id="ARBA00023136"/>
    </source>
</evidence>
<dbReference type="InterPro" id="IPR020846">
    <property type="entry name" value="MFS_dom"/>
</dbReference>
<sequence length="581" mass="60887">MTESTSKPTAADPLAGGQNPDGRNPWLALWALVLGFFMILIDSTIVSVATDSIMVGLQTDLNSVVWVTSAYLLAYVVPLLVSGRLGDQFGPKNIYLIGLVIFTLASAWCGLSGSVEMLIAARAVQGLGAALMTPQTMAVITRTFPPAKRGTAMSLWGSVAGIAILVGPLAGGFLVDNFGWEWIFFVNVPVGVVAFVLAMQLVPQLPTHRHRFDVLGIVLSAVGLFLLTFGLQEGQKNDWDARIWLMIGGGVVVLIAFIGWQAICKTEPLMSLALFRDRNFSLGNLGIATMGFAVTGMAIPLMLFAQKSMGLSPMRAALLMVPLAVTSGMLARPVGMLTDRAHPRYIAGFGFTLTSLALWWLGAVASPTASVVQILLPIAVMGIGNAFIWAPLSATATRNLPLRLAGAGAGVYNMTRQVGAVLGSAAVGVLMQNQIQSKLAAAARQLPAGSPPPSPEALQTARGPLPAPLREPFAQAMGHSLWLPAAVLIVGLIAVLSFARPAHVGHRRPAGSSDATDPRSPEPASAEAHQAAAGHYQPADGRHEVAGGRHEAAGKHEVTAGRHEATGVAAPSDAPTRHRAD</sequence>
<feature type="transmembrane region" description="Helical" evidence="9">
    <location>
        <begin position="27"/>
        <end position="49"/>
    </location>
</feature>
<dbReference type="PANTHER" id="PTHR42718:SF42">
    <property type="entry name" value="EXPORT PROTEIN"/>
    <property type="match status" value="1"/>
</dbReference>
<keyword evidence="7 9" id="KW-0472">Membrane</keyword>
<dbReference type="InterPro" id="IPR011701">
    <property type="entry name" value="MFS"/>
</dbReference>
<protein>
    <submittedName>
        <fullName evidence="11">MFS transporter</fullName>
    </submittedName>
</protein>
<dbReference type="SUPFAM" id="SSF103473">
    <property type="entry name" value="MFS general substrate transporter"/>
    <property type="match status" value="1"/>
</dbReference>
<dbReference type="PRINTS" id="PR01036">
    <property type="entry name" value="TCRTETB"/>
</dbReference>
<dbReference type="Proteomes" id="UP000562984">
    <property type="component" value="Unassembled WGS sequence"/>
</dbReference>
<accession>A0A849A8I4</accession>
<dbReference type="FunFam" id="1.20.1720.10:FF:000021">
    <property type="entry name" value="Drug resistance transporter, EmrB/QacA subfamily"/>
    <property type="match status" value="1"/>
</dbReference>
<name>A0A849A8I4_9ACTN</name>
<feature type="transmembrane region" description="Helical" evidence="9">
    <location>
        <begin position="316"/>
        <end position="333"/>
    </location>
</feature>
<keyword evidence="4" id="KW-1003">Cell membrane</keyword>